<reference evidence="13" key="1">
    <citation type="journal article" date="2020" name="Stud. Mycol.">
        <title>101 Dothideomycetes genomes: a test case for predicting lifestyles and emergence of pathogens.</title>
        <authorList>
            <person name="Haridas S."/>
            <person name="Albert R."/>
            <person name="Binder M."/>
            <person name="Bloem J."/>
            <person name="Labutti K."/>
            <person name="Salamov A."/>
            <person name="Andreopoulos B."/>
            <person name="Baker S."/>
            <person name="Barry K."/>
            <person name="Bills G."/>
            <person name="Bluhm B."/>
            <person name="Cannon C."/>
            <person name="Castanera R."/>
            <person name="Culley D."/>
            <person name="Daum C."/>
            <person name="Ezra D."/>
            <person name="Gonzalez J."/>
            <person name="Henrissat B."/>
            <person name="Kuo A."/>
            <person name="Liang C."/>
            <person name="Lipzen A."/>
            <person name="Lutzoni F."/>
            <person name="Magnuson J."/>
            <person name="Mondo S."/>
            <person name="Nolan M."/>
            <person name="Ohm R."/>
            <person name="Pangilinan J."/>
            <person name="Park H.-J."/>
            <person name="Ramirez L."/>
            <person name="Alfaro M."/>
            <person name="Sun H."/>
            <person name="Tritt A."/>
            <person name="Yoshinaga Y."/>
            <person name="Zwiers L.-H."/>
            <person name="Turgeon B."/>
            <person name="Goodwin S."/>
            <person name="Spatafora J."/>
            <person name="Crous P."/>
            <person name="Grigoriev I."/>
        </authorList>
    </citation>
    <scope>NUCLEOTIDE SEQUENCE</scope>
    <source>
        <strain evidence="13">CBS 480.64</strain>
    </source>
</reference>
<keyword evidence="14" id="KW-1185">Reference proteome</keyword>
<keyword evidence="4 11" id="KW-0479">Metal-binding</keyword>
<accession>A0A6A7C7Z6</accession>
<dbReference type="OrthoDB" id="5379943at2759"/>
<comment type="PTM">
    <text evidence="10 11">Topaquinone (TPQ) is generated by copper-dependent autoxidation of a specific tyrosyl residue.</text>
</comment>
<comment type="similarity">
    <text evidence="2 11">Belongs to the copper/topaquinone oxidase family.</text>
</comment>
<keyword evidence="8" id="KW-1015">Disulfide bond</keyword>
<dbReference type="GO" id="GO:0005507">
    <property type="term" value="F:copper ion binding"/>
    <property type="evidence" value="ECO:0007669"/>
    <property type="project" value="InterPro"/>
</dbReference>
<feature type="modified residue" description="2',4',5'-topaquinone" evidence="10">
    <location>
        <position position="404"/>
    </location>
</feature>
<evidence type="ECO:0000256" key="3">
    <source>
        <dbReference type="ARBA" id="ARBA00011738"/>
    </source>
</evidence>
<dbReference type="InterPro" id="IPR016182">
    <property type="entry name" value="Cu_amine_oxidase_N-reg"/>
</dbReference>
<dbReference type="InterPro" id="IPR036460">
    <property type="entry name" value="Cu_amine_oxidase_C_sf"/>
</dbReference>
<sequence length="697" mass="77685">MIHPFKSLSRSEVETAREVILNLHPDEVIVFREIYLQEPPKSEVLAFLELEHSGKLTSSSKPPARLAKCQYDVIGKDKVPAYNEAFVDLNTKERVHHEVVGTEHHASLTVSELRTLVEVCQSSKLFKDAIAEFDLPDNFEIIIEPWPYGGLDNTDENLRYFQGLIFAQDSSSGNPDSNFYAFPLPLIPIMDAHKREIIRIDRLATGGKKDGLYDKTYDRKVLEHCKPAEYVPELVPGGTRKTLKPLHVVQPEGPSFDIDEDSLVEWQNWSFRVSFNAREGAVLHDVRFAGRSVLYRLSISEMTVPYGDARPPYHRKQAFDFGDGGAGNCANNLALGCDCLGVIKYFDAVSVDSDGKVQDHPNVVCLHEQDNGILWKHTNWRTGRAVVTRRRELVVQFIITLANYEYIFAYKFDQAGGIDIETRATGIVSAVHIDPGKTSDYGNVLNPGVLAQNHQHIFALRIDPAVDGQNNTITQEESLTIPMNDITNPKGNAYKVVSTPIEQSCSADLSPQTNRIFKIINENKTNPISGRNVGYKLISPPTQLLLADRDSIQARRAAFAQHHMWFTPYHDNELYAAGRFTMQSRQESGGVADMVRRGEALRDKDVVVWAVFGLTHNPRTEDWPVMPVEIHTVSLRPADFFESNPALDVPASKDGVSQLYKGGMTNGECCANGDGHANGVNGHGADTNGHTEPITSQ</sequence>
<dbReference type="InterPro" id="IPR049948">
    <property type="entry name" value="Cu_Am_ox_TPQ-bd"/>
</dbReference>
<evidence type="ECO:0000256" key="10">
    <source>
        <dbReference type="PIRSR" id="PIRSR600269-51"/>
    </source>
</evidence>
<evidence type="ECO:0000313" key="14">
    <source>
        <dbReference type="Proteomes" id="UP000799421"/>
    </source>
</evidence>
<dbReference type="SUPFAM" id="SSF49998">
    <property type="entry name" value="Amine oxidase catalytic domain"/>
    <property type="match status" value="1"/>
</dbReference>
<dbReference type="Gene3D" id="3.10.450.40">
    <property type="match status" value="2"/>
</dbReference>
<proteinExistence type="inferred from homology"/>
<protein>
    <recommendedName>
        <fullName evidence="11">Amine oxidase</fullName>
        <ecNumber evidence="11">1.4.3.-</ecNumber>
    </recommendedName>
</protein>
<comment type="cofactor">
    <cofactor evidence="1">
        <name>Cu cation</name>
        <dbReference type="ChEBI" id="CHEBI:23378"/>
    </cofactor>
</comment>
<dbReference type="Pfam" id="PF01179">
    <property type="entry name" value="Cu_amine_oxid"/>
    <property type="match status" value="1"/>
</dbReference>
<comment type="cofactor">
    <cofactor evidence="11">
        <name>Cu cation</name>
        <dbReference type="ChEBI" id="CHEBI:23378"/>
    </cofactor>
    <text evidence="11">Contains 1 topaquinone per subunit.</text>
</comment>
<dbReference type="InterPro" id="IPR000269">
    <property type="entry name" value="Cu_amine_oxidase"/>
</dbReference>
<keyword evidence="6 11" id="KW-0560">Oxidoreductase</keyword>
<evidence type="ECO:0000256" key="4">
    <source>
        <dbReference type="ARBA" id="ARBA00022723"/>
    </source>
</evidence>
<dbReference type="GO" id="GO:0009308">
    <property type="term" value="P:amine metabolic process"/>
    <property type="evidence" value="ECO:0007669"/>
    <property type="project" value="UniProtKB-UniRule"/>
</dbReference>
<evidence type="ECO:0000256" key="5">
    <source>
        <dbReference type="ARBA" id="ARBA00022772"/>
    </source>
</evidence>
<dbReference type="PROSITE" id="PS01164">
    <property type="entry name" value="COPPER_AMINE_OXID_1"/>
    <property type="match status" value="1"/>
</dbReference>
<feature type="domain" description="Copper amine oxidase catalytic" evidence="12">
    <location>
        <begin position="246"/>
        <end position="647"/>
    </location>
</feature>
<keyword evidence="7 11" id="KW-0186">Copper</keyword>
<evidence type="ECO:0000256" key="11">
    <source>
        <dbReference type="RuleBase" id="RU000672"/>
    </source>
</evidence>
<dbReference type="GO" id="GO:0008131">
    <property type="term" value="F:primary methylamine oxidase activity"/>
    <property type="evidence" value="ECO:0007669"/>
    <property type="project" value="InterPro"/>
</dbReference>
<dbReference type="InterPro" id="IPR015798">
    <property type="entry name" value="Cu_amine_oxidase_C"/>
</dbReference>
<dbReference type="GO" id="GO:0048038">
    <property type="term" value="F:quinone binding"/>
    <property type="evidence" value="ECO:0007669"/>
    <property type="project" value="InterPro"/>
</dbReference>
<evidence type="ECO:0000259" key="12">
    <source>
        <dbReference type="Pfam" id="PF01179"/>
    </source>
</evidence>
<evidence type="ECO:0000256" key="6">
    <source>
        <dbReference type="ARBA" id="ARBA00023002"/>
    </source>
</evidence>
<evidence type="ECO:0000256" key="2">
    <source>
        <dbReference type="ARBA" id="ARBA00007983"/>
    </source>
</evidence>
<dbReference type="Gene3D" id="2.70.98.20">
    <property type="entry name" value="Copper amine oxidase, catalytic domain"/>
    <property type="match status" value="1"/>
</dbReference>
<dbReference type="SUPFAM" id="SSF54416">
    <property type="entry name" value="Amine oxidase N-terminal region"/>
    <property type="match status" value="2"/>
</dbReference>
<dbReference type="Proteomes" id="UP000799421">
    <property type="component" value="Unassembled WGS sequence"/>
</dbReference>
<evidence type="ECO:0000256" key="8">
    <source>
        <dbReference type="ARBA" id="ARBA00023157"/>
    </source>
</evidence>
<evidence type="ECO:0000256" key="9">
    <source>
        <dbReference type="PIRSR" id="PIRSR600269-50"/>
    </source>
</evidence>
<dbReference type="EC" id="1.4.3.-" evidence="11"/>
<gene>
    <name evidence="13" type="ORF">K470DRAFT_280711</name>
</gene>
<dbReference type="AlphaFoldDB" id="A0A6A7C7Z6"/>
<evidence type="ECO:0000313" key="13">
    <source>
        <dbReference type="EMBL" id="KAF2862778.1"/>
    </source>
</evidence>
<dbReference type="PANTHER" id="PTHR10638:SF91">
    <property type="entry name" value="AMINE OXIDASE"/>
    <property type="match status" value="1"/>
</dbReference>
<evidence type="ECO:0000256" key="1">
    <source>
        <dbReference type="ARBA" id="ARBA00001935"/>
    </source>
</evidence>
<feature type="active site" description="Proton acceptor" evidence="9">
    <location>
        <position position="320"/>
    </location>
</feature>
<comment type="subunit">
    <text evidence="3">Homodimer.</text>
</comment>
<dbReference type="FunFam" id="2.70.98.20:FF:000001">
    <property type="entry name" value="Amine oxidase"/>
    <property type="match status" value="1"/>
</dbReference>
<organism evidence="13 14">
    <name type="scientific">Piedraia hortae CBS 480.64</name>
    <dbReference type="NCBI Taxonomy" id="1314780"/>
    <lineage>
        <taxon>Eukaryota</taxon>
        <taxon>Fungi</taxon>
        <taxon>Dikarya</taxon>
        <taxon>Ascomycota</taxon>
        <taxon>Pezizomycotina</taxon>
        <taxon>Dothideomycetes</taxon>
        <taxon>Dothideomycetidae</taxon>
        <taxon>Capnodiales</taxon>
        <taxon>Piedraiaceae</taxon>
        <taxon>Piedraia</taxon>
    </lineage>
</organism>
<keyword evidence="5 9" id="KW-0801">TPQ</keyword>
<feature type="active site" description="Schiff-base intermediate with substrate; via topaquinone" evidence="9">
    <location>
        <position position="404"/>
    </location>
</feature>
<evidence type="ECO:0000256" key="7">
    <source>
        <dbReference type="ARBA" id="ARBA00023008"/>
    </source>
</evidence>
<dbReference type="PANTHER" id="PTHR10638">
    <property type="entry name" value="COPPER AMINE OXIDASE"/>
    <property type="match status" value="1"/>
</dbReference>
<name>A0A6A7C7Z6_9PEZI</name>
<dbReference type="EMBL" id="MU005964">
    <property type="protein sequence ID" value="KAF2862778.1"/>
    <property type="molecule type" value="Genomic_DNA"/>
</dbReference>